<protein>
    <submittedName>
        <fullName evidence="1">Uncharacterized protein</fullName>
    </submittedName>
</protein>
<accession>A0A0B7ATL3</accession>
<reference evidence="1" key="1">
    <citation type="submission" date="2014-12" db="EMBL/GenBank/DDBJ databases">
        <title>Insight into the proteome of Arion vulgaris.</title>
        <authorList>
            <person name="Aradska J."/>
            <person name="Bulat T."/>
            <person name="Smidak R."/>
            <person name="Sarate P."/>
            <person name="Gangsoo J."/>
            <person name="Sialana F."/>
            <person name="Bilban M."/>
            <person name="Lubec G."/>
        </authorList>
    </citation>
    <scope>NUCLEOTIDE SEQUENCE</scope>
    <source>
        <tissue evidence="1">Skin</tissue>
    </source>
</reference>
<sequence>MVLVSVARWLNELLTLPLRHPVLFVPHTCSSKLLKSLNQHQYSVLIQQLVTRKPKKSLLYIRNSPTINEVD</sequence>
<proteinExistence type="predicted"/>
<dbReference type="EMBL" id="HACG01036476">
    <property type="protein sequence ID" value="CEK83341.1"/>
    <property type="molecule type" value="Transcribed_RNA"/>
</dbReference>
<gene>
    <name evidence="1" type="primary">ORF136513</name>
</gene>
<name>A0A0B7ATL3_9EUPU</name>
<organism evidence="1">
    <name type="scientific">Arion vulgaris</name>
    <dbReference type="NCBI Taxonomy" id="1028688"/>
    <lineage>
        <taxon>Eukaryota</taxon>
        <taxon>Metazoa</taxon>
        <taxon>Spiralia</taxon>
        <taxon>Lophotrochozoa</taxon>
        <taxon>Mollusca</taxon>
        <taxon>Gastropoda</taxon>
        <taxon>Heterobranchia</taxon>
        <taxon>Euthyneura</taxon>
        <taxon>Panpulmonata</taxon>
        <taxon>Eupulmonata</taxon>
        <taxon>Stylommatophora</taxon>
        <taxon>Helicina</taxon>
        <taxon>Arionoidea</taxon>
        <taxon>Arionidae</taxon>
        <taxon>Arion</taxon>
    </lineage>
</organism>
<dbReference type="AlphaFoldDB" id="A0A0B7ATL3"/>
<evidence type="ECO:0000313" key="1">
    <source>
        <dbReference type="EMBL" id="CEK83341.1"/>
    </source>
</evidence>